<evidence type="ECO:0000313" key="4">
    <source>
        <dbReference type="Proteomes" id="UP000295645"/>
    </source>
</evidence>
<proteinExistence type="predicted"/>
<dbReference type="Gene3D" id="3.40.50.1110">
    <property type="entry name" value="SGNH hydrolase"/>
    <property type="match status" value="1"/>
</dbReference>
<feature type="signal peptide" evidence="1">
    <location>
        <begin position="1"/>
        <end position="25"/>
    </location>
</feature>
<dbReference type="InterPro" id="IPR036514">
    <property type="entry name" value="SGNH_hydro_sf"/>
</dbReference>
<sequence>MTIKKIGLMALMLLTATCGTSGALAEKQYRHIQRIAVWAPSMTIGGPAFDNQTIRMVVHASVGGSSLVLHLSNLRGTTPLVVGKVSIAAQAHGAETAAGSLRPVTVSLARNFTIPAGAEVVSDPIPMTVDAGQNLLVSMYLPQATRSATWHSDAFDTTYLSESGSGDRSDDADGGSYIKSTTSWYYLSGMDIVSRADGTVVAFGDSITDGYNTPVGAYARWPDYLARRLADDRHPMGVVDAGIGGNRVLTDVPNIWQGISAIKRFGHDALEQPGVRTVILMEGINDIGNDAGPDGGPLTAQDLIDGYRKLIRQAHDAGVRIVGGTMLPNKGAGYYTEAHEAIRQACNQWIRSSGAFDGVIDFDRAMQDPSDPLAMRASYDSGDHLHPNAAGMQAMANAVDLRLLTK</sequence>
<dbReference type="AlphaFoldDB" id="A0A4R3YMF6"/>
<name>A0A4R3YMF6_9GAMM</name>
<dbReference type="PANTHER" id="PTHR43784:SF2">
    <property type="entry name" value="GDSL-LIKE LIPASE_ACYLHYDROLASE, PUTATIVE (AFU_ORTHOLOGUE AFUA_2G00820)-RELATED"/>
    <property type="match status" value="1"/>
</dbReference>
<dbReference type="RefSeq" id="WP_132145149.1">
    <property type="nucleotide sequence ID" value="NZ_SMCS01000005.1"/>
</dbReference>
<dbReference type="Proteomes" id="UP000295645">
    <property type="component" value="Unassembled WGS sequence"/>
</dbReference>
<keyword evidence="4" id="KW-1185">Reference proteome</keyword>
<dbReference type="SUPFAM" id="SSF52266">
    <property type="entry name" value="SGNH hydrolase"/>
    <property type="match status" value="1"/>
</dbReference>
<evidence type="ECO:0000256" key="1">
    <source>
        <dbReference type="SAM" id="SignalP"/>
    </source>
</evidence>
<accession>A0A4R3YMF6</accession>
<dbReference type="OrthoDB" id="1828825at2"/>
<gene>
    <name evidence="3" type="ORF">EC912_105253</name>
</gene>
<dbReference type="CDD" id="cd01830">
    <property type="entry name" value="XynE_like"/>
    <property type="match status" value="1"/>
</dbReference>
<feature type="domain" description="SGNH hydrolase-type esterase" evidence="2">
    <location>
        <begin position="202"/>
        <end position="394"/>
    </location>
</feature>
<dbReference type="Pfam" id="PF13472">
    <property type="entry name" value="Lipase_GDSL_2"/>
    <property type="match status" value="1"/>
</dbReference>
<keyword evidence="1" id="KW-0732">Signal</keyword>
<dbReference type="EMBL" id="SMCS01000005">
    <property type="protein sequence ID" value="TCV93392.1"/>
    <property type="molecule type" value="Genomic_DNA"/>
</dbReference>
<protein>
    <submittedName>
        <fullName evidence="3">Lysophospholipase L1-like esterase</fullName>
    </submittedName>
</protein>
<dbReference type="InterPro" id="IPR053140">
    <property type="entry name" value="GDSL_Rv0518-like"/>
</dbReference>
<evidence type="ECO:0000259" key="2">
    <source>
        <dbReference type="Pfam" id="PF13472"/>
    </source>
</evidence>
<dbReference type="GO" id="GO:0016788">
    <property type="term" value="F:hydrolase activity, acting on ester bonds"/>
    <property type="evidence" value="ECO:0007669"/>
    <property type="project" value="UniProtKB-ARBA"/>
</dbReference>
<organism evidence="3 4">
    <name type="scientific">Luteibacter rhizovicinus</name>
    <dbReference type="NCBI Taxonomy" id="242606"/>
    <lineage>
        <taxon>Bacteria</taxon>
        <taxon>Pseudomonadati</taxon>
        <taxon>Pseudomonadota</taxon>
        <taxon>Gammaproteobacteria</taxon>
        <taxon>Lysobacterales</taxon>
        <taxon>Rhodanobacteraceae</taxon>
        <taxon>Luteibacter</taxon>
    </lineage>
</organism>
<dbReference type="InterPro" id="IPR013830">
    <property type="entry name" value="SGNH_hydro"/>
</dbReference>
<feature type="chain" id="PRO_5020957752" evidence="1">
    <location>
        <begin position="26"/>
        <end position="406"/>
    </location>
</feature>
<dbReference type="PANTHER" id="PTHR43784">
    <property type="entry name" value="GDSL-LIKE LIPASE/ACYLHYDROLASE, PUTATIVE (AFU_ORTHOLOGUE AFUA_2G00820)-RELATED"/>
    <property type="match status" value="1"/>
</dbReference>
<evidence type="ECO:0000313" key="3">
    <source>
        <dbReference type="EMBL" id="TCV93392.1"/>
    </source>
</evidence>
<reference evidence="3 4" key="1">
    <citation type="submission" date="2019-03" db="EMBL/GenBank/DDBJ databases">
        <title>Above-ground endophytic microbial communities from plants in different locations in the United States.</title>
        <authorList>
            <person name="Frank C."/>
        </authorList>
    </citation>
    <scope>NUCLEOTIDE SEQUENCE [LARGE SCALE GENOMIC DNA]</scope>
    <source>
        <strain evidence="3 4">LP_13_YM</strain>
    </source>
</reference>
<comment type="caution">
    <text evidence="3">The sequence shown here is derived from an EMBL/GenBank/DDBJ whole genome shotgun (WGS) entry which is preliminary data.</text>
</comment>